<dbReference type="Pfam" id="PF05048">
    <property type="entry name" value="NosD"/>
    <property type="match status" value="2"/>
</dbReference>
<reference evidence="2 3" key="1">
    <citation type="submission" date="2018-05" db="EMBL/GenBank/DDBJ databases">
        <title>Draft genome of Methanospirillum stamsii Pt1.</title>
        <authorList>
            <person name="Dueholm M.S."/>
            <person name="Nielsen P.H."/>
            <person name="Bakmann L.F."/>
            <person name="Otzen D.E."/>
        </authorList>
    </citation>
    <scope>NUCLEOTIDE SEQUENCE [LARGE SCALE GENOMIC DNA]</scope>
    <source>
        <strain evidence="2 3">Pt1</strain>
    </source>
</reference>
<dbReference type="InterPro" id="IPR022409">
    <property type="entry name" value="PKD/Chitinase_dom"/>
</dbReference>
<accession>A0A2V2NHP4</accession>
<dbReference type="Proteomes" id="UP000245934">
    <property type="component" value="Unassembled WGS sequence"/>
</dbReference>
<dbReference type="SUPFAM" id="SSF49299">
    <property type="entry name" value="PKD domain"/>
    <property type="match status" value="1"/>
</dbReference>
<dbReference type="OrthoDB" id="36243at2157"/>
<dbReference type="Pfam" id="PF08308">
    <property type="entry name" value="PEGA"/>
    <property type="match status" value="1"/>
</dbReference>
<dbReference type="SMART" id="SM00089">
    <property type="entry name" value="PKD"/>
    <property type="match status" value="1"/>
</dbReference>
<dbReference type="InterPro" id="IPR000601">
    <property type="entry name" value="PKD_dom"/>
</dbReference>
<gene>
    <name evidence="2" type="ORF">DLD82_02205</name>
</gene>
<dbReference type="SMART" id="SM00710">
    <property type="entry name" value="PbH1"/>
    <property type="match status" value="12"/>
</dbReference>
<dbReference type="Pfam" id="PF13229">
    <property type="entry name" value="Beta_helix"/>
    <property type="match status" value="1"/>
</dbReference>
<name>A0A2V2NHP4_9EURY</name>
<sequence length="881" mass="95198">MPGLMGMNNLFSYLWISVFIMLIFCTIAAGSDTPEIEHNTLFQNMSDNLLSSDDSRILLSAVLDRNSELQTAIIAADSKTGPPVRTEGTGWHDVTMPAVISEPGQYRVVNDYTGVGEQIGLLINCSDVYVDGNGHTFSGSYENYCYGVVAANDYEISNITVTNFNSRRCTIGVAYLGVLAGEIINTTHYTNTGGISVGNGGSIHITHNTISGYDSENPSTEIFGIAGTDVSDLIIEENQISDFGSSVYALNSIGMMFSNAHNSTVRNNTMSGPLAVGLNIENTDVEDSLYSNIYNNRISGADSLGLSISNGLFRVANNTVFSGKNGILVTADDSFITQNIIRDNAGNGLSIHGRNLTIRENILTNNTYNFYIDGLETEDFLHTIDRTNLCNGRPLIYIRESEGDLIGKTDNPAMVLAVNSRNLTVRDVSTGSNVAGIFLVNSTGSHVSHATDSGSITGSVALRSNNCSISDLIVSANKGYGVTLFETSNITFNRLDVSGSSNTGILVQVSRDTRINNSSVGNFNPETHEDDASGIEISESHGIVINDSEFSNGPYYGVFVANCKNVSVQNTKIMGNKESGVYFIQDSFVSVDNSDILDNEDCGISMDFISNFTLNRNFVTGNKKSGVMFLDVKDGIIADNLFNNSENVIFVYEKTPLVWNTTLTQGENIAGGPYLGGNFWANLNGSGFSQTHADRGDGICNASYRIATENMDYLPLAVPSDDIIPDFIAGPISGTPPLSVKFTDNSTGYPKAWNWTFGDGTFSSEQNPIHIYSGIGRYSVILEVTGRDGKQGITQKQGFIDVNAGRYIGPNGMLFVNSTPQNASIYLDNLFIGLSPLKAIGISAGQHTIMISHEGYQNRTDSIWVKCNEMTYVPAIPLRKK</sequence>
<dbReference type="InterPro" id="IPR011050">
    <property type="entry name" value="Pectin_lyase_fold/virulence"/>
</dbReference>
<evidence type="ECO:0000259" key="1">
    <source>
        <dbReference type="PROSITE" id="PS50093"/>
    </source>
</evidence>
<dbReference type="AlphaFoldDB" id="A0A2V2NHP4"/>
<dbReference type="RefSeq" id="WP_109939475.1">
    <property type="nucleotide sequence ID" value="NZ_CP176366.1"/>
</dbReference>
<dbReference type="EMBL" id="QGMZ01000006">
    <property type="protein sequence ID" value="PWR75898.1"/>
    <property type="molecule type" value="Genomic_DNA"/>
</dbReference>
<dbReference type="GeneID" id="97611517"/>
<feature type="domain" description="PKD" evidence="1">
    <location>
        <begin position="723"/>
        <end position="789"/>
    </location>
</feature>
<dbReference type="InterPro" id="IPR039448">
    <property type="entry name" value="Beta_helix"/>
</dbReference>
<dbReference type="InterPro" id="IPR007742">
    <property type="entry name" value="NosD_dom"/>
</dbReference>
<dbReference type="SUPFAM" id="SSF51126">
    <property type="entry name" value="Pectin lyase-like"/>
    <property type="match status" value="3"/>
</dbReference>
<dbReference type="Gene3D" id="2.160.20.10">
    <property type="entry name" value="Single-stranded right-handed beta-helix, Pectin lyase-like"/>
    <property type="match status" value="2"/>
</dbReference>
<dbReference type="InterPro" id="IPR013783">
    <property type="entry name" value="Ig-like_fold"/>
</dbReference>
<dbReference type="PROSITE" id="PS50093">
    <property type="entry name" value="PKD"/>
    <property type="match status" value="1"/>
</dbReference>
<dbReference type="CDD" id="cd00146">
    <property type="entry name" value="PKD"/>
    <property type="match status" value="1"/>
</dbReference>
<dbReference type="InterPro" id="IPR012334">
    <property type="entry name" value="Pectin_lyas_fold"/>
</dbReference>
<dbReference type="InterPro" id="IPR006626">
    <property type="entry name" value="PbH1"/>
</dbReference>
<dbReference type="InterPro" id="IPR035986">
    <property type="entry name" value="PKD_dom_sf"/>
</dbReference>
<protein>
    <recommendedName>
        <fullName evidence="1">PKD domain-containing protein</fullName>
    </recommendedName>
</protein>
<evidence type="ECO:0000313" key="3">
    <source>
        <dbReference type="Proteomes" id="UP000245934"/>
    </source>
</evidence>
<organism evidence="2 3">
    <name type="scientific">Methanospirillum stamsii</name>
    <dbReference type="NCBI Taxonomy" id="1277351"/>
    <lineage>
        <taxon>Archaea</taxon>
        <taxon>Methanobacteriati</taxon>
        <taxon>Methanobacteriota</taxon>
        <taxon>Stenosarchaea group</taxon>
        <taxon>Methanomicrobia</taxon>
        <taxon>Methanomicrobiales</taxon>
        <taxon>Methanospirillaceae</taxon>
        <taxon>Methanospirillum</taxon>
    </lineage>
</organism>
<proteinExistence type="predicted"/>
<keyword evidence="3" id="KW-1185">Reference proteome</keyword>
<dbReference type="Gene3D" id="2.60.40.10">
    <property type="entry name" value="Immunoglobulins"/>
    <property type="match status" value="1"/>
</dbReference>
<evidence type="ECO:0000313" key="2">
    <source>
        <dbReference type="EMBL" id="PWR75898.1"/>
    </source>
</evidence>
<comment type="caution">
    <text evidence="2">The sequence shown here is derived from an EMBL/GenBank/DDBJ whole genome shotgun (WGS) entry which is preliminary data.</text>
</comment>
<dbReference type="Pfam" id="PF18911">
    <property type="entry name" value="PKD_4"/>
    <property type="match status" value="1"/>
</dbReference>
<dbReference type="InterPro" id="IPR013229">
    <property type="entry name" value="PEGA"/>
</dbReference>